<dbReference type="RefSeq" id="WP_064464860.1">
    <property type="nucleotide sequence ID" value="NZ_CP017080.1"/>
</dbReference>
<proteinExistence type="predicted"/>
<protein>
    <submittedName>
        <fullName evidence="1">Uncharacterized protein</fullName>
    </submittedName>
</protein>
<dbReference type="Proteomes" id="UP000077926">
    <property type="component" value="Chromosome"/>
</dbReference>
<dbReference type="EMBL" id="CP017080">
    <property type="protein sequence ID" value="AOH55142.1"/>
    <property type="molecule type" value="Genomic_DNA"/>
</dbReference>
<reference evidence="1 2" key="1">
    <citation type="submission" date="2016-08" db="EMBL/GenBank/DDBJ databases">
        <title>Complete genome sequence of Bacillus muralis G25-68, a strain with toxicity to nematodes.</title>
        <authorList>
            <person name="Zheng Z."/>
        </authorList>
    </citation>
    <scope>NUCLEOTIDE SEQUENCE [LARGE SCALE GENOMIC DNA]</scope>
    <source>
        <strain evidence="1 2">G25-68</strain>
    </source>
</reference>
<dbReference type="OrthoDB" id="6637514at2"/>
<gene>
    <name evidence="1" type="ORF">ABE28_012355</name>
</gene>
<accession>A0A1B3XPK2</accession>
<evidence type="ECO:0000313" key="1">
    <source>
        <dbReference type="EMBL" id="AOH55142.1"/>
    </source>
</evidence>
<keyword evidence="2" id="KW-1185">Reference proteome</keyword>
<sequence length="149" mass="17495">MSFVIYDCIQFISFNADETFSTASFLEENEHIQVSLLKTEDKDKYLYINHYFKENVFRMYDQEFLGEFDEWKTLNKVPKEIQSFSLELNRIVKDESISNVSIILIDYVDELEEENNIVTVHTASTSIIEGLFKASIFKSEGNIFIMDIN</sequence>
<dbReference type="STRING" id="264697.ABE28_012355"/>
<dbReference type="KEGG" id="bmur:ABE28_012355"/>
<evidence type="ECO:0000313" key="2">
    <source>
        <dbReference type="Proteomes" id="UP000077926"/>
    </source>
</evidence>
<organism evidence="1 2">
    <name type="scientific">Peribacillus muralis</name>
    <dbReference type="NCBI Taxonomy" id="264697"/>
    <lineage>
        <taxon>Bacteria</taxon>
        <taxon>Bacillati</taxon>
        <taxon>Bacillota</taxon>
        <taxon>Bacilli</taxon>
        <taxon>Bacillales</taxon>
        <taxon>Bacillaceae</taxon>
        <taxon>Peribacillus</taxon>
    </lineage>
</organism>
<name>A0A1B3XPK2_9BACI</name>
<dbReference type="AlphaFoldDB" id="A0A1B3XPK2"/>